<dbReference type="RefSeq" id="WP_088621067.1">
    <property type="nucleotide sequence ID" value="NZ_CP022129.1"/>
</dbReference>
<protein>
    <recommendedName>
        <fullName evidence="2">Lcl C-terminal domain-containing protein</fullName>
    </recommendedName>
</protein>
<evidence type="ECO:0000259" key="2">
    <source>
        <dbReference type="Pfam" id="PF07603"/>
    </source>
</evidence>
<dbReference type="OrthoDB" id="5573519at2"/>
<evidence type="ECO:0000313" key="4">
    <source>
        <dbReference type="Proteomes" id="UP000197019"/>
    </source>
</evidence>
<keyword evidence="4" id="KW-1185">Reference proteome</keyword>
<evidence type="ECO:0000313" key="3">
    <source>
        <dbReference type="EMBL" id="ASF48197.1"/>
    </source>
</evidence>
<feature type="signal peptide" evidence="1">
    <location>
        <begin position="1"/>
        <end position="24"/>
    </location>
</feature>
<name>A0A1Z4C3S7_9GAMM</name>
<evidence type="ECO:0000256" key="1">
    <source>
        <dbReference type="SAM" id="SignalP"/>
    </source>
</evidence>
<dbReference type="KEGG" id="mpsy:CEK71_20215"/>
<feature type="chain" id="PRO_5012689940" description="Lcl C-terminal domain-containing protein" evidence="1">
    <location>
        <begin position="25"/>
        <end position="316"/>
    </location>
</feature>
<feature type="domain" description="Lcl C-terminal" evidence="2">
    <location>
        <begin position="184"/>
        <end position="314"/>
    </location>
</feature>
<dbReference type="AlphaFoldDB" id="A0A1Z4C3S7"/>
<gene>
    <name evidence="3" type="ORF">CEK71_20215</name>
</gene>
<sequence length="316" mass="33579">MKSWLKLSALSLTLALMSLNTSHAAPPVGKQVTGAVILQGGSDSAVKWPAPLTDSYKVHVFTPNNGTATNALYRVYPNGKRAGSTACLSTDAKFPCYEVTVDQTQHQNAWTQLMQNDDPATKWNFVKGKGYVTLVASNLSAAELLSASVLVRFENQSIVIGKIYQGGIIFYVDNSGEHGLVAAATDQSTGIQWSNGTYLYTGANGVAVGTGAADTNSIIKSQGAGSYAATLAANLVLGGYSDWFLPSKDELNLMYQNIGAGAAAPLTNIGGFTSNYYWSSSEYGYRYAWVQEFGAGSPGGSMKSYTTLYVRAVRAF</sequence>
<reference evidence="3 4" key="1">
    <citation type="submission" date="2017-06" db="EMBL/GenBank/DDBJ databases">
        <title>Genome Sequencing of the methanotroph Methylovulum psychrotolerants str. HV10-M2 isolated from a high-altitude environment.</title>
        <authorList>
            <person name="Mateos-Rivera A."/>
        </authorList>
    </citation>
    <scope>NUCLEOTIDE SEQUENCE [LARGE SCALE GENOMIC DNA]</scope>
    <source>
        <strain evidence="3 4">HV10_M2</strain>
    </source>
</reference>
<dbReference type="Proteomes" id="UP000197019">
    <property type="component" value="Chromosome"/>
</dbReference>
<dbReference type="InterPro" id="IPR011460">
    <property type="entry name" value="Lcl_C"/>
</dbReference>
<keyword evidence="1" id="KW-0732">Signal</keyword>
<proteinExistence type="predicted"/>
<organism evidence="3 4">
    <name type="scientific">Methylovulum psychrotolerans</name>
    <dbReference type="NCBI Taxonomy" id="1704499"/>
    <lineage>
        <taxon>Bacteria</taxon>
        <taxon>Pseudomonadati</taxon>
        <taxon>Pseudomonadota</taxon>
        <taxon>Gammaproteobacteria</taxon>
        <taxon>Methylococcales</taxon>
        <taxon>Methylococcaceae</taxon>
        <taxon>Methylovulum</taxon>
    </lineage>
</organism>
<accession>A0A1Z4C3S7</accession>
<dbReference type="Pfam" id="PF07603">
    <property type="entry name" value="Lcl_C"/>
    <property type="match status" value="1"/>
</dbReference>
<dbReference type="EMBL" id="CP022129">
    <property type="protein sequence ID" value="ASF48197.1"/>
    <property type="molecule type" value="Genomic_DNA"/>
</dbReference>